<reference evidence="2" key="1">
    <citation type="submission" date="2013-07" db="EMBL/GenBank/DDBJ databases">
        <authorList>
            <person name="Geib S."/>
        </authorList>
    </citation>
    <scope>NUCLEOTIDE SEQUENCE</scope>
</reference>
<feature type="compositionally biased region" description="Low complexity" evidence="1">
    <location>
        <begin position="134"/>
        <end position="166"/>
    </location>
</feature>
<feature type="compositionally biased region" description="Low complexity" evidence="1">
    <location>
        <begin position="87"/>
        <end position="114"/>
    </location>
</feature>
<accession>W8BGQ6</accession>
<feature type="region of interest" description="Disordered" evidence="1">
    <location>
        <begin position="128"/>
        <end position="214"/>
    </location>
</feature>
<proteinExistence type="evidence at transcript level"/>
<dbReference type="EMBL" id="GAMC01014114">
    <property type="protein sequence ID" value="JAB92441.1"/>
    <property type="molecule type" value="mRNA"/>
</dbReference>
<dbReference type="AlphaFoldDB" id="W8BGQ6"/>
<feature type="region of interest" description="Disordered" evidence="1">
    <location>
        <begin position="265"/>
        <end position="317"/>
    </location>
</feature>
<sequence length="400" mass="45545">MACFPRKLRIFSRSTASFTPAEDENKDTILNNNANPVQIGRYIKREETALFTPKTSEQTRTLRQQQQLQLQQGRKSQEQIIDKRNNRISNNAGSNNSNSNNKNNNINEKIGENGNLINNESNNVNTFGPKKFISNKANNLSRNNSVNRCNNNNNNNTNNGNGHASNTTLKPVKGRRPTALPSDAPHLAEEEEVEEEEERHREQSVGEAADGTRQQEDLHGMIAEKQALRVNINQLNGYKSNASDLDTPTTPGSTLAVRFFIGQQAHEEDNSSAHSLDAASNTKEAEVTAHGRQHSQPQKEQHEQHQQEQQVEERPIHQHKLRQRIRWKWWQSNQLWNEKFVVCQRTEPFTMELPQMVKGDAQTVAAAQTYRYVTVQMLLLPTQKTQRTRLVESDERTAAT</sequence>
<feature type="compositionally biased region" description="Polar residues" evidence="1">
    <location>
        <begin position="272"/>
        <end position="282"/>
    </location>
</feature>
<organism evidence="2">
    <name type="scientific">Ceratitis capitata</name>
    <name type="common">Mediterranean fruit fly</name>
    <name type="synonym">Tephritis capitata</name>
    <dbReference type="NCBI Taxonomy" id="7213"/>
    <lineage>
        <taxon>Eukaryota</taxon>
        <taxon>Metazoa</taxon>
        <taxon>Ecdysozoa</taxon>
        <taxon>Arthropoda</taxon>
        <taxon>Hexapoda</taxon>
        <taxon>Insecta</taxon>
        <taxon>Pterygota</taxon>
        <taxon>Neoptera</taxon>
        <taxon>Endopterygota</taxon>
        <taxon>Diptera</taxon>
        <taxon>Brachycera</taxon>
        <taxon>Muscomorpha</taxon>
        <taxon>Tephritoidea</taxon>
        <taxon>Tephritidae</taxon>
        <taxon>Ceratitis</taxon>
        <taxon>Ceratitis</taxon>
    </lineage>
</organism>
<feature type="region of interest" description="Disordered" evidence="1">
    <location>
        <begin position="85"/>
        <end position="114"/>
    </location>
</feature>
<evidence type="ECO:0000313" key="2">
    <source>
        <dbReference type="EMBL" id="JAB92441.1"/>
    </source>
</evidence>
<name>W8BGQ6_CERCA</name>
<dbReference type="OrthoDB" id="63267at2759"/>
<evidence type="ECO:0000256" key="1">
    <source>
        <dbReference type="SAM" id="MobiDB-lite"/>
    </source>
</evidence>
<protein>
    <submittedName>
        <fullName evidence="2">Uncharacterized protein</fullName>
    </submittedName>
</protein>
<feature type="compositionally biased region" description="Basic and acidic residues" evidence="1">
    <location>
        <begin position="297"/>
        <end position="316"/>
    </location>
</feature>
<reference evidence="2" key="2">
    <citation type="journal article" date="2014" name="BMC Genomics">
        <title>A genomic perspective to assessing quality of mass-reared SIT flies used in Mediterranean fruit fly (Ceratitis capitata) eradication in California.</title>
        <authorList>
            <person name="Calla B."/>
            <person name="Hall B."/>
            <person name="Hou S."/>
            <person name="Geib S.M."/>
        </authorList>
    </citation>
    <scope>NUCLEOTIDE SEQUENCE</scope>
</reference>